<reference evidence="4 7" key="3">
    <citation type="submission" date="2015-10" db="EMBL/GenBank/DDBJ databases">
        <title>Comparative genomics and high-throughput reverse genetic screens identify a new phytobacterial MAMP and an Arabidopsis receptor required for immune elicitation.</title>
        <authorList>
            <person name="Mott G.A."/>
            <person name="Thakur S."/>
            <person name="Wang P.W."/>
            <person name="Desveaux D."/>
            <person name="Guttman D.S."/>
        </authorList>
    </citation>
    <scope>NUCLEOTIDE SEQUENCE [LARGE SCALE GENOMIC DNA]</scope>
    <source>
        <strain evidence="4 7">107</strain>
    </source>
</reference>
<dbReference type="InterPro" id="IPR050879">
    <property type="entry name" value="Acyltransferase_3"/>
</dbReference>
<sequence length="646" mass="71309">MKSLGNGSKQQEIVNDQHIPYRSDIDGLRALAVLSVVIYHAFPSVLTGGFIGVDVFFVISGYLISSILIKDFNSAQFSISGFYQRRIIRLFPALITVLLFCVVFGWLALLPDEYKSLAKHVVSGAGFVANLTLWSEASYFDVAAEAKPLLHLWSLGVEEQFYLVWPVVLLVVWKRPTRLTVSLLTIIVASFALNIYQASNNPTADFYSPLTRFWELLVGALIAANIDRVSLGEKSANIVSVCGMLLVLVGLVTITSKDAYPGFLALIPVSAAAMLIASGRRGVANRIILSNPLMVGVGVISYPLYLWHWPLLSFSRIVESATPCLTIRVTALFLSFVLAFATYKFIETPFRKGRVGRRQSVLALSSAMILIASFSAVVYVADGVSTRSGANPVVHHPADLGRDPYLQYITNHFSRCADPVLLNLSVLDTSYGFRCFQSQPNIPIEVLLLGDSHAEHWLPGLSDQLRGVSVGSLIQPDLPSMGSELFKNAIPAISSRTNIKTVIISAMWIDKINKTTVDPVGRLKGMLDEFVRSGKKVYVLDDIPVYDFGPEKCMYGRRFSTKTEACEMSALQNKSQKEFYSNVLGEAMKGDEQVTFVPVSDFVCDESKCKMLIDDTLIYRDTNHLNIAGSKLLMSKIVECGFRFGR</sequence>
<dbReference type="PANTHER" id="PTHR23028:SF53">
    <property type="entry name" value="ACYL_TRANSF_3 DOMAIN-CONTAINING PROTEIN"/>
    <property type="match status" value="1"/>
</dbReference>
<proteinExistence type="predicted"/>
<evidence type="ECO:0000256" key="1">
    <source>
        <dbReference type="SAM" id="Phobius"/>
    </source>
</evidence>
<feature type="domain" description="SGNH" evidence="3">
    <location>
        <begin position="442"/>
        <end position="636"/>
    </location>
</feature>
<keyword evidence="1" id="KW-0472">Membrane</keyword>
<dbReference type="GO" id="GO:0016747">
    <property type="term" value="F:acyltransferase activity, transferring groups other than amino-acyl groups"/>
    <property type="evidence" value="ECO:0007669"/>
    <property type="project" value="InterPro"/>
</dbReference>
<reference evidence="6 9" key="4">
    <citation type="submission" date="2018-08" db="EMBL/GenBank/DDBJ databases">
        <title>Recombination of ecologically and evolutionarily significant loci maintains genetic cohesion in the Pseudomonas syringae species complex.</title>
        <authorList>
            <person name="Dillon M."/>
            <person name="Thakur S."/>
            <person name="Almeida R.N.D."/>
            <person name="Weir B.S."/>
            <person name="Guttman D.S."/>
        </authorList>
    </citation>
    <scope>NUCLEOTIDE SEQUENCE [LARGE SCALE GENOMIC DNA]</scope>
    <source>
        <strain evidence="6 9">ICMP 3402</strain>
    </source>
</reference>
<evidence type="ECO:0000313" key="9">
    <source>
        <dbReference type="Proteomes" id="UP000271817"/>
    </source>
</evidence>
<feature type="transmembrane region" description="Helical" evidence="1">
    <location>
        <begin position="238"/>
        <end position="254"/>
    </location>
</feature>
<reference evidence="5 8" key="2">
    <citation type="submission" date="2015-09" db="EMBL/GenBank/DDBJ databases">
        <title>Genome announcement of multiple Pseudomonas syringae strains.</title>
        <authorList>
            <person name="Thakur S."/>
            <person name="Wang P.W."/>
            <person name="Gong Y."/>
            <person name="Weir B.S."/>
            <person name="Guttman D.S."/>
        </authorList>
    </citation>
    <scope>NUCLEOTIDE SEQUENCE [LARGE SCALE GENOMIC DNA]</scope>
    <source>
        <strain evidence="5 8">ICMP3507</strain>
    </source>
</reference>
<dbReference type="GO" id="GO:0009103">
    <property type="term" value="P:lipopolysaccharide biosynthetic process"/>
    <property type="evidence" value="ECO:0007669"/>
    <property type="project" value="TreeGrafter"/>
</dbReference>
<feature type="transmembrane region" description="Helical" evidence="1">
    <location>
        <begin position="90"/>
        <end position="109"/>
    </location>
</feature>
<feature type="transmembrane region" description="Helical" evidence="1">
    <location>
        <begin position="289"/>
        <end position="308"/>
    </location>
</feature>
<keyword evidence="7" id="KW-1185">Reference proteome</keyword>
<dbReference type="PATRIC" id="fig|53707.5.peg.4394"/>
<dbReference type="SUPFAM" id="SSF52266">
    <property type="entry name" value="SGNH hydrolase"/>
    <property type="match status" value="1"/>
</dbReference>
<dbReference type="EMBL" id="RBTW01000162">
    <property type="protein sequence ID" value="RMU19331.1"/>
    <property type="molecule type" value="Genomic_DNA"/>
</dbReference>
<name>A0A0N0X5D7_PSEAV</name>
<dbReference type="GeneID" id="61868346"/>
<dbReference type="Proteomes" id="UP000271817">
    <property type="component" value="Unassembled WGS sequence"/>
</dbReference>
<keyword evidence="4" id="KW-0808">Transferase</keyword>
<feature type="transmembrane region" description="Helical" evidence="1">
    <location>
        <begin position="48"/>
        <end position="69"/>
    </location>
</feature>
<feature type="transmembrane region" description="Helical" evidence="1">
    <location>
        <begin position="179"/>
        <end position="198"/>
    </location>
</feature>
<keyword evidence="1" id="KW-1133">Transmembrane helix</keyword>
<dbReference type="RefSeq" id="WP_005741023.1">
    <property type="nucleotide sequence ID" value="NZ_CP075686.1"/>
</dbReference>
<dbReference type="GO" id="GO:0016020">
    <property type="term" value="C:membrane"/>
    <property type="evidence" value="ECO:0007669"/>
    <property type="project" value="TreeGrafter"/>
</dbReference>
<evidence type="ECO:0000313" key="8">
    <source>
        <dbReference type="Proteomes" id="UP000050265"/>
    </source>
</evidence>
<evidence type="ECO:0000259" key="2">
    <source>
        <dbReference type="Pfam" id="PF01757"/>
    </source>
</evidence>
<dbReference type="EMBL" id="LJQP01000164">
    <property type="protein sequence ID" value="KPX71776.1"/>
    <property type="molecule type" value="Genomic_DNA"/>
</dbReference>
<keyword evidence="4" id="KW-0012">Acyltransferase</keyword>
<reference evidence="4 7" key="1">
    <citation type="submission" date="2015-07" db="EMBL/GenBank/DDBJ databases">
        <authorList>
            <person name="O'Brien H.E."/>
            <person name="Thakur S."/>
            <person name="Gong Y."/>
            <person name="Wang P.W."/>
            <person name="Guttman D.S."/>
        </authorList>
    </citation>
    <scope>NUCLEOTIDE SEQUENCE [LARGE SCALE GENOMIC DNA]</scope>
    <source>
        <strain evidence="4 7">107</strain>
    </source>
</reference>
<comment type="caution">
    <text evidence="5">The sequence shown here is derived from an EMBL/GenBank/DDBJ whole genome shotgun (WGS) entry which is preliminary data.</text>
</comment>
<evidence type="ECO:0000313" key="7">
    <source>
        <dbReference type="Proteomes" id="UP000037943"/>
    </source>
</evidence>
<gene>
    <name evidence="4" type="ORF">AC499_5114</name>
    <name evidence="5" type="ORF">ALO35_05739</name>
    <name evidence="6" type="ORF">ALP33_01533</name>
</gene>
<dbReference type="InterPro" id="IPR043968">
    <property type="entry name" value="SGNH"/>
</dbReference>
<feature type="transmembrane region" description="Helical" evidence="1">
    <location>
        <begin position="260"/>
        <end position="277"/>
    </location>
</feature>
<accession>A0A0N0X5D7</accession>
<dbReference type="AlphaFoldDB" id="A0A0N0X5D7"/>
<dbReference type="PANTHER" id="PTHR23028">
    <property type="entry name" value="ACETYLTRANSFERASE"/>
    <property type="match status" value="1"/>
</dbReference>
<feature type="transmembrane region" description="Helical" evidence="1">
    <location>
        <begin position="150"/>
        <end position="172"/>
    </location>
</feature>
<organism evidence="5 8">
    <name type="scientific">Pseudomonas amygdali pv. lachrymans</name>
    <name type="common">Pseudomonas syringae pv. lachrymans</name>
    <dbReference type="NCBI Taxonomy" id="53707"/>
    <lineage>
        <taxon>Bacteria</taxon>
        <taxon>Pseudomonadati</taxon>
        <taxon>Pseudomonadota</taxon>
        <taxon>Gammaproteobacteria</taxon>
        <taxon>Pseudomonadales</taxon>
        <taxon>Pseudomonadaceae</taxon>
        <taxon>Pseudomonas</taxon>
        <taxon>Pseudomonas amygdali</taxon>
    </lineage>
</organism>
<feature type="transmembrane region" description="Helical" evidence="1">
    <location>
        <begin position="361"/>
        <end position="381"/>
    </location>
</feature>
<feature type="transmembrane region" description="Helical" evidence="1">
    <location>
        <begin position="320"/>
        <end position="341"/>
    </location>
</feature>
<keyword evidence="1" id="KW-0812">Transmembrane</keyword>
<evidence type="ECO:0000313" key="5">
    <source>
        <dbReference type="EMBL" id="KPX71776.1"/>
    </source>
</evidence>
<evidence type="ECO:0000259" key="3">
    <source>
        <dbReference type="Pfam" id="PF19040"/>
    </source>
</evidence>
<dbReference type="EMBL" id="LGLK01000023">
    <property type="protein sequence ID" value="KPC20629.1"/>
    <property type="molecule type" value="Genomic_DNA"/>
</dbReference>
<dbReference type="Pfam" id="PF19040">
    <property type="entry name" value="SGNH"/>
    <property type="match status" value="1"/>
</dbReference>
<dbReference type="Pfam" id="PF01757">
    <property type="entry name" value="Acyl_transf_3"/>
    <property type="match status" value="1"/>
</dbReference>
<dbReference type="Proteomes" id="UP000050265">
    <property type="component" value="Unassembled WGS sequence"/>
</dbReference>
<evidence type="ECO:0000313" key="4">
    <source>
        <dbReference type="EMBL" id="KPC20629.1"/>
    </source>
</evidence>
<feature type="transmembrane region" description="Helical" evidence="1">
    <location>
        <begin position="210"/>
        <end position="226"/>
    </location>
</feature>
<evidence type="ECO:0000313" key="6">
    <source>
        <dbReference type="EMBL" id="RMU19331.1"/>
    </source>
</evidence>
<protein>
    <submittedName>
        <fullName evidence="4">Acyltransferase 3</fullName>
    </submittedName>
</protein>
<dbReference type="InterPro" id="IPR002656">
    <property type="entry name" value="Acyl_transf_3_dom"/>
</dbReference>
<feature type="domain" description="Acyltransferase 3" evidence="2">
    <location>
        <begin position="24"/>
        <end position="343"/>
    </location>
</feature>
<dbReference type="Proteomes" id="UP000037943">
    <property type="component" value="Unassembled WGS sequence"/>
</dbReference>